<comment type="caution">
    <text evidence="2">The sequence shown here is derived from an EMBL/GenBank/DDBJ whole genome shotgun (WGS) entry which is preliminary data.</text>
</comment>
<dbReference type="EMBL" id="JBIBSM010000016">
    <property type="protein sequence ID" value="MFF8279679.1"/>
    <property type="molecule type" value="Genomic_DNA"/>
</dbReference>
<dbReference type="RefSeq" id="WP_391936609.1">
    <property type="nucleotide sequence ID" value="NZ_JBIBSM010000016.1"/>
</dbReference>
<dbReference type="PROSITE" id="PS51257">
    <property type="entry name" value="PROKAR_LIPOPROTEIN"/>
    <property type="match status" value="1"/>
</dbReference>
<organism evidence="2 3">
    <name type="scientific">Streptomyces lateritius</name>
    <dbReference type="NCBI Taxonomy" id="67313"/>
    <lineage>
        <taxon>Bacteria</taxon>
        <taxon>Bacillati</taxon>
        <taxon>Actinomycetota</taxon>
        <taxon>Actinomycetes</taxon>
        <taxon>Kitasatosporales</taxon>
        <taxon>Streptomycetaceae</taxon>
        <taxon>Streptomyces</taxon>
    </lineage>
</organism>
<gene>
    <name evidence="2" type="ORF">ACF05T_26810</name>
</gene>
<evidence type="ECO:0008006" key="4">
    <source>
        <dbReference type="Google" id="ProtNLM"/>
    </source>
</evidence>
<sequence>MNRWTRGAAGAALGAMLLLTGCETSDDPHDAKPQNPAEQAATPGGTDLDPVVGEWKETGNGGTPWTLRISADGKFSTSDGSDTCEGGVQAVPSEADKTWRHFLAQVDCGWAGQKTVTLRLGEVDGEERLILTNDEGQGSKETYQRVG</sequence>
<keyword evidence="3" id="KW-1185">Reference proteome</keyword>
<proteinExistence type="predicted"/>
<evidence type="ECO:0000313" key="3">
    <source>
        <dbReference type="Proteomes" id="UP001603013"/>
    </source>
</evidence>
<name>A0ABW6YIK9_9ACTN</name>
<dbReference type="Proteomes" id="UP001603013">
    <property type="component" value="Unassembled WGS sequence"/>
</dbReference>
<evidence type="ECO:0000256" key="1">
    <source>
        <dbReference type="SAM" id="MobiDB-lite"/>
    </source>
</evidence>
<reference evidence="2 3" key="1">
    <citation type="submission" date="2024-10" db="EMBL/GenBank/DDBJ databases">
        <title>The Natural Products Discovery Center: Release of the First 8490 Sequenced Strains for Exploring Actinobacteria Biosynthetic Diversity.</title>
        <authorList>
            <person name="Kalkreuter E."/>
            <person name="Kautsar S.A."/>
            <person name="Yang D."/>
            <person name="Bader C.D."/>
            <person name="Teijaro C.N."/>
            <person name="Fluegel L."/>
            <person name="Davis C.M."/>
            <person name="Simpson J.R."/>
            <person name="Lauterbach L."/>
            <person name="Steele A.D."/>
            <person name="Gui C."/>
            <person name="Meng S."/>
            <person name="Li G."/>
            <person name="Viehrig K."/>
            <person name="Ye F."/>
            <person name="Su P."/>
            <person name="Kiefer A.F."/>
            <person name="Nichols A."/>
            <person name="Cepeda A.J."/>
            <person name="Yan W."/>
            <person name="Fan B."/>
            <person name="Jiang Y."/>
            <person name="Adhikari A."/>
            <person name="Zheng C.-J."/>
            <person name="Schuster L."/>
            <person name="Cowan T.M."/>
            <person name="Smanski M.J."/>
            <person name="Chevrette M.G."/>
            <person name="De Carvalho L.P.S."/>
            <person name="Shen B."/>
        </authorList>
    </citation>
    <scope>NUCLEOTIDE SEQUENCE [LARGE SCALE GENOMIC DNA]</scope>
    <source>
        <strain evidence="2 3">NPDC015755</strain>
    </source>
</reference>
<protein>
    <recommendedName>
        <fullName evidence="4">Lipoprotein</fullName>
    </recommendedName>
</protein>
<evidence type="ECO:0000313" key="2">
    <source>
        <dbReference type="EMBL" id="MFF8279679.1"/>
    </source>
</evidence>
<accession>A0ABW6YIK9</accession>
<feature type="region of interest" description="Disordered" evidence="1">
    <location>
        <begin position="22"/>
        <end position="67"/>
    </location>
</feature>